<dbReference type="PROSITE" id="PS50109">
    <property type="entry name" value="HIS_KIN"/>
    <property type="match status" value="1"/>
</dbReference>
<dbReference type="SUPFAM" id="SSF103190">
    <property type="entry name" value="Sensory domain-like"/>
    <property type="match status" value="1"/>
</dbReference>
<dbReference type="EMBL" id="JADJUC010000002">
    <property type="protein sequence ID" value="MBK8523264.1"/>
    <property type="molecule type" value="Genomic_DNA"/>
</dbReference>
<dbReference type="InterPro" id="IPR003594">
    <property type="entry name" value="HATPase_dom"/>
</dbReference>
<evidence type="ECO:0000256" key="2">
    <source>
        <dbReference type="ARBA" id="ARBA00004429"/>
    </source>
</evidence>
<dbReference type="GO" id="GO:0005524">
    <property type="term" value="F:ATP binding"/>
    <property type="evidence" value="ECO:0007669"/>
    <property type="project" value="UniProtKB-KW"/>
</dbReference>
<evidence type="ECO:0000256" key="14">
    <source>
        <dbReference type="ARBA" id="ARBA00023136"/>
    </source>
</evidence>
<evidence type="ECO:0000256" key="3">
    <source>
        <dbReference type="ARBA" id="ARBA00012438"/>
    </source>
</evidence>
<dbReference type="GO" id="GO:0000155">
    <property type="term" value="F:phosphorelay sensor kinase activity"/>
    <property type="evidence" value="ECO:0007669"/>
    <property type="project" value="InterPro"/>
</dbReference>
<dbReference type="InterPro" id="IPR029151">
    <property type="entry name" value="Sensor-like_sf"/>
</dbReference>
<keyword evidence="11" id="KW-0067">ATP-binding</keyword>
<dbReference type="CDD" id="cd00082">
    <property type="entry name" value="HisKA"/>
    <property type="match status" value="1"/>
</dbReference>
<comment type="catalytic activity">
    <reaction evidence="1">
        <text>ATP + protein L-histidine = ADP + protein N-phospho-L-histidine.</text>
        <dbReference type="EC" id="2.7.13.3"/>
    </reaction>
</comment>
<comment type="subcellular location">
    <subcellularLocation>
        <location evidence="2">Cell inner membrane</location>
        <topology evidence="2">Multi-pass membrane protein</topology>
    </subcellularLocation>
</comment>
<dbReference type="Pfam" id="PF02518">
    <property type="entry name" value="HATPase_c"/>
    <property type="match status" value="1"/>
</dbReference>
<keyword evidence="10 18" id="KW-0418">Kinase</keyword>
<keyword evidence="9" id="KW-0547">Nucleotide-binding</keyword>
<name>A0A9D7JYU8_9PROT</name>
<dbReference type="PANTHER" id="PTHR43065:SF46">
    <property type="entry name" value="C4-DICARBOXYLATE TRANSPORT SENSOR PROTEIN DCTB"/>
    <property type="match status" value="1"/>
</dbReference>
<dbReference type="CDD" id="cd12914">
    <property type="entry name" value="PDC1_DGC_like"/>
    <property type="match status" value="1"/>
</dbReference>
<feature type="transmembrane region" description="Helical" evidence="16">
    <location>
        <begin position="327"/>
        <end position="348"/>
    </location>
</feature>
<evidence type="ECO:0000256" key="5">
    <source>
        <dbReference type="ARBA" id="ARBA00022519"/>
    </source>
</evidence>
<evidence type="ECO:0000256" key="10">
    <source>
        <dbReference type="ARBA" id="ARBA00022777"/>
    </source>
</evidence>
<dbReference type="Gene3D" id="3.30.565.10">
    <property type="entry name" value="Histidine kinase-like ATPase, C-terminal domain"/>
    <property type="match status" value="1"/>
</dbReference>
<dbReference type="EC" id="2.7.13.3" evidence="3"/>
<dbReference type="SUPFAM" id="SSF55874">
    <property type="entry name" value="ATPase domain of HSP90 chaperone/DNA topoisomerase II/histidine kinase"/>
    <property type="match status" value="1"/>
</dbReference>
<evidence type="ECO:0000256" key="7">
    <source>
        <dbReference type="ARBA" id="ARBA00022679"/>
    </source>
</evidence>
<keyword evidence="14 16" id="KW-0472">Membrane</keyword>
<dbReference type="SMART" id="SM00387">
    <property type="entry name" value="HATPase_c"/>
    <property type="match status" value="1"/>
</dbReference>
<feature type="transmembrane region" description="Helical" evidence="16">
    <location>
        <begin position="21"/>
        <end position="42"/>
    </location>
</feature>
<gene>
    <name evidence="18" type="ORF">IPL58_03530</name>
</gene>
<keyword evidence="5" id="KW-0997">Cell inner membrane</keyword>
<evidence type="ECO:0000256" key="1">
    <source>
        <dbReference type="ARBA" id="ARBA00000085"/>
    </source>
</evidence>
<evidence type="ECO:0000259" key="17">
    <source>
        <dbReference type="PROSITE" id="PS50109"/>
    </source>
</evidence>
<dbReference type="GO" id="GO:0005886">
    <property type="term" value="C:plasma membrane"/>
    <property type="evidence" value="ECO:0007669"/>
    <property type="project" value="UniProtKB-SubCell"/>
</dbReference>
<keyword evidence="7" id="KW-0808">Transferase</keyword>
<evidence type="ECO:0000256" key="6">
    <source>
        <dbReference type="ARBA" id="ARBA00022553"/>
    </source>
</evidence>
<dbReference type="Proteomes" id="UP000886689">
    <property type="component" value="Unassembled WGS sequence"/>
</dbReference>
<dbReference type="Gene3D" id="1.10.287.130">
    <property type="match status" value="1"/>
</dbReference>
<evidence type="ECO:0000256" key="16">
    <source>
        <dbReference type="SAM" id="Phobius"/>
    </source>
</evidence>
<dbReference type="InterPro" id="IPR005467">
    <property type="entry name" value="His_kinase_dom"/>
</dbReference>
<sequence length="650" mass="70560">MTAVPPLPSLRETQPFVRRRSVGVAAIVLILALAGLVGYQVAERFGMRVLRAEAQHRLDLLASAIDADVTRVTHIPGVLSLNADILDLLRLPNGESGEHGKRSEQRRVVNRYLERLSAQHVDSLAVFVMDVTGRVVASSDWILSDNLLDADLSRRPYFREAINGAPFRQYAVDGVRDEPGYFFAQPIRDEKQDWRIVGVAVLKASIRGVERGWLANDAPAMIVDGNGVVLLSAPPEWRYATLQPLPGEQVAELIKAQFDGRQLGILSLGIDIGKTPAGEVMEFSGRAAEPASLAARGKRFLVMSRNLPGTAWHLLVLSSVRPVRSQAIAYAALAVAVSASLILWALYLRQRRRVLQARLGAQVLLEAANRELEDKVAMRTADMTRTVQTLEAEVGERLRAEKTLRAAQEELIQAGKLAVLGQLATGITHELNQPLGAVRTLTGNAIEFMRRGETETAEKNLRIVCDLADQMGGIITPLKSFARKSPAVPSRVDVAHAVGSALFLLDQSLRRSGVRVDNRCVAGERYSWCDQNRLQQVLINLIGNAADAMTACPERVLEIAAEARSDGSVCLAVSDTGCGLPEDVLNRLFEPFFTTKGAGEGLGLGLAISRDIVRDFGGDLLAENRVGGGARFIIVLPGENARESAESVSP</sequence>
<dbReference type="Gene3D" id="3.30.450.20">
    <property type="entry name" value="PAS domain"/>
    <property type="match status" value="2"/>
</dbReference>
<evidence type="ECO:0000256" key="12">
    <source>
        <dbReference type="ARBA" id="ARBA00022989"/>
    </source>
</evidence>
<keyword evidence="12 16" id="KW-1133">Transmembrane helix</keyword>
<dbReference type="FunFam" id="1.10.287.130:FF:000049">
    <property type="entry name" value="C4-dicarboxylate transport sensor protein DctB"/>
    <property type="match status" value="1"/>
</dbReference>
<evidence type="ECO:0000256" key="13">
    <source>
        <dbReference type="ARBA" id="ARBA00023012"/>
    </source>
</evidence>
<evidence type="ECO:0000256" key="11">
    <source>
        <dbReference type="ARBA" id="ARBA00022840"/>
    </source>
</evidence>
<dbReference type="PIRSF" id="PIRSF036431">
    <property type="entry name" value="STHK_DctB"/>
    <property type="match status" value="1"/>
</dbReference>
<comment type="caution">
    <text evidence="18">The sequence shown here is derived from an EMBL/GenBank/DDBJ whole genome shotgun (WGS) entry which is preliminary data.</text>
</comment>
<dbReference type="PANTHER" id="PTHR43065">
    <property type="entry name" value="SENSOR HISTIDINE KINASE"/>
    <property type="match status" value="1"/>
</dbReference>
<accession>A0A9D7JYU8</accession>
<evidence type="ECO:0000256" key="8">
    <source>
        <dbReference type="ARBA" id="ARBA00022692"/>
    </source>
</evidence>
<reference evidence="18" key="1">
    <citation type="submission" date="2020-10" db="EMBL/GenBank/DDBJ databases">
        <title>Connecting structure to function with the recovery of over 1000 high-quality activated sludge metagenome-assembled genomes encoding full-length rRNA genes using long-read sequencing.</title>
        <authorList>
            <person name="Singleton C.M."/>
            <person name="Petriglieri F."/>
            <person name="Kristensen J.M."/>
            <person name="Kirkegaard R.H."/>
            <person name="Michaelsen T.Y."/>
            <person name="Andersen M.H."/>
            <person name="Karst S.M."/>
            <person name="Dueholm M.S."/>
            <person name="Nielsen P.H."/>
            <person name="Albertsen M."/>
        </authorList>
    </citation>
    <scope>NUCLEOTIDE SEQUENCE</scope>
    <source>
        <strain evidence="18">Hirt_18-Q3-R61-65_BATAC.395</strain>
    </source>
</reference>
<evidence type="ECO:0000256" key="4">
    <source>
        <dbReference type="ARBA" id="ARBA00022475"/>
    </source>
</evidence>
<proteinExistence type="predicted"/>
<protein>
    <recommendedName>
        <fullName evidence="15">C4-dicarboxylate transport sensor protein DctB</fullName>
        <ecNumber evidence="3">2.7.13.3</ecNumber>
    </recommendedName>
</protein>
<dbReference type="InterPro" id="IPR036097">
    <property type="entry name" value="HisK_dim/P_sf"/>
</dbReference>
<dbReference type="AlphaFoldDB" id="A0A9D7JYU8"/>
<dbReference type="SMART" id="SM00388">
    <property type="entry name" value="HisKA"/>
    <property type="match status" value="1"/>
</dbReference>
<dbReference type="PRINTS" id="PR00344">
    <property type="entry name" value="BCTRLSENSOR"/>
</dbReference>
<keyword evidence="4" id="KW-1003">Cell membrane</keyword>
<evidence type="ECO:0000256" key="15">
    <source>
        <dbReference type="ARBA" id="ARBA00073143"/>
    </source>
</evidence>
<dbReference type="InterPro" id="IPR036890">
    <property type="entry name" value="HATPase_C_sf"/>
</dbReference>
<evidence type="ECO:0000313" key="18">
    <source>
        <dbReference type="EMBL" id="MBK8523264.1"/>
    </source>
</evidence>
<dbReference type="SUPFAM" id="SSF47384">
    <property type="entry name" value="Homodimeric domain of signal transducing histidine kinase"/>
    <property type="match status" value="1"/>
</dbReference>
<organism evidence="18 19">
    <name type="scientific">Candidatus Proximibacter danicus</name>
    <dbReference type="NCBI Taxonomy" id="2954365"/>
    <lineage>
        <taxon>Bacteria</taxon>
        <taxon>Pseudomonadati</taxon>
        <taxon>Pseudomonadota</taxon>
        <taxon>Betaproteobacteria</taxon>
        <taxon>Candidatus Proximibacter</taxon>
    </lineage>
</organism>
<feature type="domain" description="Histidine kinase" evidence="17">
    <location>
        <begin position="426"/>
        <end position="640"/>
    </location>
</feature>
<keyword evidence="6" id="KW-0597">Phosphoprotein</keyword>
<keyword evidence="13" id="KW-0902">Two-component regulatory system</keyword>
<dbReference type="InterPro" id="IPR004358">
    <property type="entry name" value="Sig_transdc_His_kin-like_C"/>
</dbReference>
<keyword evidence="8 16" id="KW-0812">Transmembrane</keyword>
<dbReference type="InterPro" id="IPR003661">
    <property type="entry name" value="HisK_dim/P_dom"/>
</dbReference>
<evidence type="ECO:0000256" key="9">
    <source>
        <dbReference type="ARBA" id="ARBA00022741"/>
    </source>
</evidence>
<evidence type="ECO:0000313" key="19">
    <source>
        <dbReference type="Proteomes" id="UP000886689"/>
    </source>
</evidence>
<dbReference type="InterPro" id="IPR017055">
    <property type="entry name" value="Sig_transdc_His_kinase_DctB"/>
</dbReference>